<proteinExistence type="predicted"/>
<protein>
    <submittedName>
        <fullName evidence="1">Uncharacterized protein</fullName>
    </submittedName>
</protein>
<evidence type="ECO:0000313" key="1">
    <source>
        <dbReference type="EMBL" id="KAK9679055.1"/>
    </source>
</evidence>
<sequence>MLACRAAPTVGCKLRDLLNDESKAEFMVGLQQSLLSVQIEMWKFTIEFARHDLESPHLTRLIEYPIHSFDIIVYDIVPHLLPLADHIGNILNVETSPYVSNPMLAASLGHSGC</sequence>
<dbReference type="EMBL" id="JASPKY010001107">
    <property type="protein sequence ID" value="KAK9679055.1"/>
    <property type="molecule type" value="Genomic_DNA"/>
</dbReference>
<name>A0AAW1HRS8_POPJA</name>
<reference evidence="1 2" key="1">
    <citation type="journal article" date="2024" name="BMC Genomics">
        <title>De novo assembly and annotation of Popillia japonica's genome with initial clues to its potential as an invasive pest.</title>
        <authorList>
            <person name="Cucini C."/>
            <person name="Boschi S."/>
            <person name="Funari R."/>
            <person name="Cardaioli E."/>
            <person name="Iannotti N."/>
            <person name="Marturano G."/>
            <person name="Paoli F."/>
            <person name="Bruttini M."/>
            <person name="Carapelli A."/>
            <person name="Frati F."/>
            <person name="Nardi F."/>
        </authorList>
    </citation>
    <scope>NUCLEOTIDE SEQUENCE [LARGE SCALE GENOMIC DNA]</scope>
    <source>
        <strain evidence="1">DMR45628</strain>
    </source>
</reference>
<dbReference type="Proteomes" id="UP001458880">
    <property type="component" value="Unassembled WGS sequence"/>
</dbReference>
<organism evidence="1 2">
    <name type="scientific">Popillia japonica</name>
    <name type="common">Japanese beetle</name>
    <dbReference type="NCBI Taxonomy" id="7064"/>
    <lineage>
        <taxon>Eukaryota</taxon>
        <taxon>Metazoa</taxon>
        <taxon>Ecdysozoa</taxon>
        <taxon>Arthropoda</taxon>
        <taxon>Hexapoda</taxon>
        <taxon>Insecta</taxon>
        <taxon>Pterygota</taxon>
        <taxon>Neoptera</taxon>
        <taxon>Endopterygota</taxon>
        <taxon>Coleoptera</taxon>
        <taxon>Polyphaga</taxon>
        <taxon>Scarabaeiformia</taxon>
        <taxon>Scarabaeidae</taxon>
        <taxon>Rutelinae</taxon>
        <taxon>Popillia</taxon>
    </lineage>
</organism>
<keyword evidence="2" id="KW-1185">Reference proteome</keyword>
<dbReference type="AlphaFoldDB" id="A0AAW1HRS8"/>
<comment type="caution">
    <text evidence="1">The sequence shown here is derived from an EMBL/GenBank/DDBJ whole genome shotgun (WGS) entry which is preliminary data.</text>
</comment>
<accession>A0AAW1HRS8</accession>
<gene>
    <name evidence="1" type="ORF">QE152_g40329</name>
</gene>
<evidence type="ECO:0000313" key="2">
    <source>
        <dbReference type="Proteomes" id="UP001458880"/>
    </source>
</evidence>